<dbReference type="SMART" id="SM00487">
    <property type="entry name" value="DEXDc"/>
    <property type="match status" value="1"/>
</dbReference>
<protein>
    <submittedName>
        <fullName evidence="4">DNA helicase</fullName>
    </submittedName>
</protein>
<dbReference type="PANTHER" id="PTHR10799">
    <property type="entry name" value="SNF2/RAD54 HELICASE FAMILY"/>
    <property type="match status" value="1"/>
</dbReference>
<dbReference type="GO" id="GO:0005524">
    <property type="term" value="F:ATP binding"/>
    <property type="evidence" value="ECO:0007669"/>
    <property type="project" value="InterPro"/>
</dbReference>
<keyword evidence="1" id="KW-0378">Hydrolase</keyword>
<dbReference type="Pfam" id="PF00176">
    <property type="entry name" value="SNF2-rel_dom"/>
    <property type="match status" value="1"/>
</dbReference>
<dbReference type="InterPro" id="IPR038718">
    <property type="entry name" value="SNF2-like_sf"/>
</dbReference>
<sequence>MNQPLYGVWLGDVFFCFSGEVSEPRVDAWSRVVKQFEWNNGTRPFAQGVLRLAELRYPSPTSSTRVNNRRGERRQLMGRTLEGLALSPQDAFMMLLAWDEERYLSQGIQPGAEMSYWVKVAHFALELMLRGRVAPGTAPLVTTGSRRRSSEQVVTARWLPSLKDKREVERFLQLAASIPPLAFGVPAFLGSETKEEAGANVLHSFLSAIIHTEMKDVIHGIESKLSRYMADYRRGYSPLSELWWDGLLTVSRDISIQGSPDEVSELTNVVSHIGGTSIPSIAKDEEAALAQQKGRLKLGLRMEPRMLGDEQHWYVSFWAEIQDDYGTWLPASFIWGRTQRGLEVRGRQYEAIQEQFLMTLGEAAKVSNEIRYALNRPAPEGMDLTPEQLFSFVREDVPRLSTSGVSVQLPSRWSRERRRVGLSLRMVQPEAGEGREGVPIALGMENLVSFEVEAAIGGVTLTLEEMATLAESDVPYAQFRGEWIEVDLKEIRQVMRYIKRHEKGQMEISDWMHLTAEDGDERTWKGLSIMGMQTVGRLSALLESTSSRDVPSRSTPESLHGVLRPYQERGYQWLAAMRDLGFGVCLADDMGLGKTVQVITCILERLAEQTRPVLIVCPTSLLGNWQRELQRFAPDMSIYIHHGNKRLHGEELLQQVTQHHVILTTYHLCGRDGVDLAQVSWETVVLDEAQYIKNYRTKQAQSVMKLSTPHRIAMTGTPVENRLGELWSIFQFLNPGYLGTSSSFRQRYTGDANQERLKELHQLVAPFMLRRLKSDPDIAKDLPEKIELKSYCTLTDVQGAMYQAVVDQMLVQIEQRTGFARKGLVLSSLTKLKQICDHPQLLGKEEHRATKQEASGKMDRLLEILDSIEECGESALIFTQYVAMGHLLVSRLAARYGKEPAFLHGGVLKQERDEMVRSFQESEGPTFFVLSLKAGGVGLNLTRANHVLHYDRWWNPAVENQATDRVFRIGQNKNVQVHKLICQGTLEERIDELIENKKALSEQVVGSGETWLTEMSDTDLKDLISLQGEDWM</sequence>
<dbReference type="InterPro" id="IPR001650">
    <property type="entry name" value="Helicase_C-like"/>
</dbReference>
<dbReference type="KEGG" id="pcx:LPB68_09515"/>
<reference evidence="4 5" key="1">
    <citation type="submission" date="2016-02" db="EMBL/GenBank/DDBJ databases">
        <title>Paenibacillus sp. LPB0068, isolated from Crassostrea gigas.</title>
        <authorList>
            <person name="Shin S.-K."/>
            <person name="Yi H."/>
        </authorList>
    </citation>
    <scope>NUCLEOTIDE SEQUENCE [LARGE SCALE GENOMIC DNA]</scope>
    <source>
        <strain evidence="4 5">LPB0068</strain>
    </source>
</reference>
<dbReference type="FunFam" id="3.40.50.300:FF:000533">
    <property type="entry name" value="Helicase, Snf2 family"/>
    <property type="match status" value="1"/>
</dbReference>
<dbReference type="InterPro" id="IPR000330">
    <property type="entry name" value="SNF2_N"/>
</dbReference>
<dbReference type="RefSeq" id="WP_068659880.1">
    <property type="nucleotide sequence ID" value="NZ_CP017770.1"/>
</dbReference>
<dbReference type="InterPro" id="IPR022138">
    <property type="entry name" value="DUF3670"/>
</dbReference>
<keyword evidence="4" id="KW-0067">ATP-binding</keyword>
<evidence type="ECO:0000313" key="4">
    <source>
        <dbReference type="EMBL" id="OAB72395.1"/>
    </source>
</evidence>
<keyword evidence="4" id="KW-0547">Nucleotide-binding</keyword>
<dbReference type="EMBL" id="LSFN01000035">
    <property type="protein sequence ID" value="OAB72395.1"/>
    <property type="molecule type" value="Genomic_DNA"/>
</dbReference>
<evidence type="ECO:0000259" key="2">
    <source>
        <dbReference type="PROSITE" id="PS51192"/>
    </source>
</evidence>
<dbReference type="SMART" id="SM00490">
    <property type="entry name" value="HELICc"/>
    <property type="match status" value="1"/>
</dbReference>
<dbReference type="STRING" id="1763538.LPB68_09515"/>
<dbReference type="PROSITE" id="PS51194">
    <property type="entry name" value="HELICASE_CTER"/>
    <property type="match status" value="1"/>
</dbReference>
<feature type="domain" description="Helicase ATP-binding" evidence="2">
    <location>
        <begin position="575"/>
        <end position="736"/>
    </location>
</feature>
<dbReference type="AlphaFoldDB" id="A0A167BSJ2"/>
<dbReference type="OrthoDB" id="9760715at2"/>
<dbReference type="Pfam" id="PF12419">
    <property type="entry name" value="DUF3670"/>
    <property type="match status" value="1"/>
</dbReference>
<keyword evidence="4" id="KW-0347">Helicase</keyword>
<dbReference type="Gene3D" id="3.40.50.300">
    <property type="entry name" value="P-loop containing nucleotide triphosphate hydrolases"/>
    <property type="match status" value="1"/>
</dbReference>
<evidence type="ECO:0000313" key="5">
    <source>
        <dbReference type="Proteomes" id="UP000077134"/>
    </source>
</evidence>
<dbReference type="PROSITE" id="PS51192">
    <property type="entry name" value="HELICASE_ATP_BIND_1"/>
    <property type="match status" value="1"/>
</dbReference>
<proteinExistence type="predicted"/>
<feature type="domain" description="Helicase C-terminal" evidence="3">
    <location>
        <begin position="863"/>
        <end position="1016"/>
    </location>
</feature>
<name>A0A167BSJ2_9BACL</name>
<comment type="caution">
    <text evidence="4">The sequence shown here is derived from an EMBL/GenBank/DDBJ whole genome shotgun (WGS) entry which is preliminary data.</text>
</comment>
<dbReference type="GO" id="GO:0016787">
    <property type="term" value="F:hydrolase activity"/>
    <property type="evidence" value="ECO:0007669"/>
    <property type="project" value="UniProtKB-KW"/>
</dbReference>
<dbReference type="Gene3D" id="3.40.50.10810">
    <property type="entry name" value="Tandem AAA-ATPase domain"/>
    <property type="match status" value="1"/>
</dbReference>
<dbReference type="Proteomes" id="UP000077134">
    <property type="component" value="Unassembled WGS sequence"/>
</dbReference>
<evidence type="ECO:0000256" key="1">
    <source>
        <dbReference type="ARBA" id="ARBA00022801"/>
    </source>
</evidence>
<organism evidence="4 5">
    <name type="scientific">Paenibacillus crassostreae</name>
    <dbReference type="NCBI Taxonomy" id="1763538"/>
    <lineage>
        <taxon>Bacteria</taxon>
        <taxon>Bacillati</taxon>
        <taxon>Bacillota</taxon>
        <taxon>Bacilli</taxon>
        <taxon>Bacillales</taxon>
        <taxon>Paenibacillaceae</taxon>
        <taxon>Paenibacillus</taxon>
    </lineage>
</organism>
<dbReference type="GO" id="GO:0004386">
    <property type="term" value="F:helicase activity"/>
    <property type="evidence" value="ECO:0007669"/>
    <property type="project" value="UniProtKB-KW"/>
</dbReference>
<dbReference type="InterPro" id="IPR014001">
    <property type="entry name" value="Helicase_ATP-bd"/>
</dbReference>
<evidence type="ECO:0000259" key="3">
    <source>
        <dbReference type="PROSITE" id="PS51194"/>
    </source>
</evidence>
<accession>A0A167BSJ2</accession>
<dbReference type="CDD" id="cd18793">
    <property type="entry name" value="SF2_C_SNF"/>
    <property type="match status" value="1"/>
</dbReference>
<dbReference type="InterPro" id="IPR049730">
    <property type="entry name" value="SNF2/RAD54-like_C"/>
</dbReference>
<dbReference type="Pfam" id="PF00271">
    <property type="entry name" value="Helicase_C"/>
    <property type="match status" value="1"/>
</dbReference>
<dbReference type="CDD" id="cd18012">
    <property type="entry name" value="DEXQc_arch_SWI2_SNF2"/>
    <property type="match status" value="1"/>
</dbReference>
<gene>
    <name evidence="4" type="ORF">PNBC_15960</name>
</gene>
<keyword evidence="5" id="KW-1185">Reference proteome</keyword>
<dbReference type="InterPro" id="IPR027417">
    <property type="entry name" value="P-loop_NTPase"/>
</dbReference>
<dbReference type="SUPFAM" id="SSF52540">
    <property type="entry name" value="P-loop containing nucleoside triphosphate hydrolases"/>
    <property type="match status" value="2"/>
</dbReference>